<dbReference type="Pfam" id="PF05641">
    <property type="entry name" value="Agenet"/>
    <property type="match status" value="1"/>
</dbReference>
<evidence type="ECO:0000256" key="6">
    <source>
        <dbReference type="PROSITE-ProRule" id="PRU00146"/>
    </source>
</evidence>
<protein>
    <recommendedName>
        <fullName evidence="7">PHD-type domain-containing protein</fullName>
    </recommendedName>
</protein>
<dbReference type="InterPro" id="IPR042163">
    <property type="entry name" value="PHF12"/>
</dbReference>
<comment type="subcellular location">
    <subcellularLocation>
        <location evidence="1">Nucleus</location>
    </subcellularLocation>
</comment>
<dbReference type="InterPro" id="IPR059153">
    <property type="entry name" value="NSD_PHD-1st"/>
</dbReference>
<dbReference type="GO" id="GO:0008270">
    <property type="term" value="F:zinc ion binding"/>
    <property type="evidence" value="ECO:0007669"/>
    <property type="project" value="UniProtKB-KW"/>
</dbReference>
<dbReference type="InterPro" id="IPR001965">
    <property type="entry name" value="Znf_PHD"/>
</dbReference>
<dbReference type="Pfam" id="PF23011">
    <property type="entry name" value="PHD-1st_NSD"/>
    <property type="match status" value="1"/>
</dbReference>
<dbReference type="PANTHER" id="PTHR46309">
    <property type="entry name" value="PHD FINGER PROTEIN 12"/>
    <property type="match status" value="1"/>
</dbReference>
<evidence type="ECO:0000313" key="8">
    <source>
        <dbReference type="EMBL" id="KAG0460328.1"/>
    </source>
</evidence>
<evidence type="ECO:0000259" key="7">
    <source>
        <dbReference type="PROSITE" id="PS50016"/>
    </source>
</evidence>
<comment type="caution">
    <text evidence="8">The sequence shown here is derived from an EMBL/GenBank/DDBJ whole genome shotgun (WGS) entry which is preliminary data.</text>
</comment>
<dbReference type="Pfam" id="PF22970">
    <property type="entry name" value="DUF7028"/>
    <property type="match status" value="2"/>
</dbReference>
<name>A0A835UGD4_VANPL</name>
<accession>A0A835UGD4</accession>
<reference evidence="8 9" key="1">
    <citation type="journal article" date="2020" name="Nat. Food">
        <title>A phased Vanilla planifolia genome enables genetic improvement of flavour and production.</title>
        <authorList>
            <person name="Hasing T."/>
            <person name="Tang H."/>
            <person name="Brym M."/>
            <person name="Khazi F."/>
            <person name="Huang T."/>
            <person name="Chambers A.H."/>
        </authorList>
    </citation>
    <scope>NUCLEOTIDE SEQUENCE [LARGE SCALE GENOMIC DNA]</scope>
    <source>
        <tissue evidence="8">Leaf</tissue>
    </source>
</reference>
<dbReference type="InterPro" id="IPR054292">
    <property type="entry name" value="DUF7028"/>
</dbReference>
<dbReference type="OrthoDB" id="1903104at2759"/>
<sequence length="1281" mass="145774">MAAGSRRRSNTRETNLGEVKLLEGEEVEVLYFEDGLMGSWHIGVIIGCGKLSRSVELAYLLSEDNCSKLVDSIPVSAAIEGLNTFTSKFHRNRIRPLPPKYKIKVNEIRYGLCVDAFVDDAWWEGVVFDHEEGSLQRLIFFPDQGDQQVVSFEKLRITQEWNEASGVWKIRGEWQLLEVLASFEQKGELPVSIREIWYDLRSTQAFSRKIRFWGSGSISVWRKYVTELIQELLCVINGLPVDASVPHYDELENSGDFDATDCPMESFPGSDGNVSHEDIGNNYGFDVTATKVPLLLEHDVYSSYHTPASAKLVNCSYMNKTSQLLPSRDMVCRECALILSSGNETNKVRELTPHAKPWNCDLKLYDLANGRLCDSHAKEQDCFQEFKHHNCVNPVNPCNYLIGNNEGPESYHSNSGTANLQASGTWQLMDLEAQNCAEAISLYLDRSANANFQLEPLKAHKKKFKSVKVSAKRHLVFVGWKIETKRDGTMSRVRFRSPEGRFYYSLRRACAAMLKNQLLQNRKQKWDHIKSADGSHFGSICYELLCSSPPSGLPHGNALNVLLPLKEKHHLEDSYHVPVGNTNTGHIFQGECRLLCDMTQSNYMPNCGIMKDESRRFLIDDRHNNFASFSSERGGLISEFSKNDFCVHDDIEAGHFPGSIIQYIDYIDSIRGISTKKHSGTKANLVRLNAKKHLLFLGWKVLRSKCELSYVSASGKRFRSLYSACKASLEEENNEPGTSGTPLNGKSKRRSDFLYREMIPENVKKKILRRLHHHMTAMTDEDFKNALKLLENDVKTVIGKSSKYAESMACYFSKFFSREWRASGKRTKASSNKYQCLDHRSLKKLANCTSDCEHTEKGKTLPNRMRHRFLSCSHRVRRSGKRSRMDNLLSPSQHVSRTILSLLIENDVVLPRQKVMYIHKRDKQIMMEGRITREGIKCDCCSKVYTLSNFEVHAGSTLCHPATNIYLKDGRSLLQCQMQMLSSKVPKGFPHSRQKNDCSTYESDGICSVCHDGGSLILCDHCPSSFHLDCVGLLDVPQEKWFCPSCQCHVCGQSEFNPDTEQFTEKTILYCDQCEHEYHVGCIREKGWGSLHSRPSGNWFCSRSCSKIFLYLRRLVGVAKPTNVEGLSCTILRFGRDFIAGSDHFDPEVMVEHHSKLCVALKVLHECFVTIIEPRTQTDLIADIIFNKESELKRLNFYGFYTMLLERGDELITVAAFRVYGEKIAEMPLVGTRAKYRDKECVAFLSTSLKCYLFHLGLKGCFCQQFLNCLRPGLPSLDLLY</sequence>
<dbReference type="Proteomes" id="UP000639772">
    <property type="component" value="Chromosome 12"/>
</dbReference>
<feature type="domain" description="PHD-type" evidence="7">
    <location>
        <begin position="1004"/>
        <end position="1049"/>
    </location>
</feature>
<dbReference type="GO" id="GO:0006357">
    <property type="term" value="P:regulation of transcription by RNA polymerase II"/>
    <property type="evidence" value="ECO:0007669"/>
    <property type="project" value="TreeGrafter"/>
</dbReference>
<dbReference type="SMART" id="SM00249">
    <property type="entry name" value="PHD"/>
    <property type="match status" value="2"/>
</dbReference>
<evidence type="ECO:0000256" key="4">
    <source>
        <dbReference type="ARBA" id="ARBA00022833"/>
    </source>
</evidence>
<dbReference type="PROSITE" id="PS50016">
    <property type="entry name" value="ZF_PHD_2"/>
    <property type="match status" value="2"/>
</dbReference>
<evidence type="ECO:0000313" key="9">
    <source>
        <dbReference type="Proteomes" id="UP000639772"/>
    </source>
</evidence>
<dbReference type="InterPro" id="IPR011011">
    <property type="entry name" value="Znf_FYVE_PHD"/>
</dbReference>
<dbReference type="InterPro" id="IPR008395">
    <property type="entry name" value="Agenet-like_dom"/>
</dbReference>
<evidence type="ECO:0000256" key="5">
    <source>
        <dbReference type="ARBA" id="ARBA00023242"/>
    </source>
</evidence>
<dbReference type="GO" id="GO:0005634">
    <property type="term" value="C:nucleus"/>
    <property type="evidence" value="ECO:0007669"/>
    <property type="project" value="UniProtKB-SubCell"/>
</dbReference>
<keyword evidence="5" id="KW-0539">Nucleus</keyword>
<dbReference type="InterPro" id="IPR032308">
    <property type="entry name" value="TDBD"/>
</dbReference>
<dbReference type="EMBL" id="JADCNM010000012">
    <property type="protein sequence ID" value="KAG0460328.1"/>
    <property type="molecule type" value="Genomic_DNA"/>
</dbReference>
<dbReference type="SUPFAM" id="SSF57903">
    <property type="entry name" value="FYVE/PHD zinc finger"/>
    <property type="match status" value="2"/>
</dbReference>
<keyword evidence="2" id="KW-0479">Metal-binding</keyword>
<dbReference type="Pfam" id="PF16135">
    <property type="entry name" value="TDBD"/>
    <property type="match status" value="1"/>
</dbReference>
<evidence type="ECO:0000256" key="2">
    <source>
        <dbReference type="ARBA" id="ARBA00022723"/>
    </source>
</evidence>
<dbReference type="PANTHER" id="PTHR46309:SF12">
    <property type="entry name" value="GB|AAC80581.1"/>
    <property type="match status" value="1"/>
</dbReference>
<evidence type="ECO:0000256" key="3">
    <source>
        <dbReference type="ARBA" id="ARBA00022771"/>
    </source>
</evidence>
<proteinExistence type="predicted"/>
<dbReference type="GO" id="GO:0003714">
    <property type="term" value="F:transcription corepressor activity"/>
    <property type="evidence" value="ECO:0007669"/>
    <property type="project" value="InterPro"/>
</dbReference>
<organism evidence="8 9">
    <name type="scientific">Vanilla planifolia</name>
    <name type="common">Vanilla</name>
    <dbReference type="NCBI Taxonomy" id="51239"/>
    <lineage>
        <taxon>Eukaryota</taxon>
        <taxon>Viridiplantae</taxon>
        <taxon>Streptophyta</taxon>
        <taxon>Embryophyta</taxon>
        <taxon>Tracheophyta</taxon>
        <taxon>Spermatophyta</taxon>
        <taxon>Magnoliopsida</taxon>
        <taxon>Liliopsida</taxon>
        <taxon>Asparagales</taxon>
        <taxon>Orchidaceae</taxon>
        <taxon>Vanilloideae</taxon>
        <taxon>Vanilleae</taxon>
        <taxon>Vanilla</taxon>
    </lineage>
</organism>
<gene>
    <name evidence="8" type="ORF">HPP92_023456</name>
</gene>
<dbReference type="SMART" id="SM00743">
    <property type="entry name" value="Agenet"/>
    <property type="match status" value="1"/>
</dbReference>
<dbReference type="Gene3D" id="3.30.40.10">
    <property type="entry name" value="Zinc/RING finger domain, C3HC4 (zinc finger)"/>
    <property type="match status" value="2"/>
</dbReference>
<feature type="domain" description="PHD-type" evidence="7">
    <location>
        <begin position="1045"/>
        <end position="1107"/>
    </location>
</feature>
<evidence type="ECO:0000256" key="1">
    <source>
        <dbReference type="ARBA" id="ARBA00004123"/>
    </source>
</evidence>
<dbReference type="InterPro" id="IPR019787">
    <property type="entry name" value="Znf_PHD-finger"/>
</dbReference>
<dbReference type="InterPro" id="IPR013083">
    <property type="entry name" value="Znf_RING/FYVE/PHD"/>
</dbReference>
<keyword evidence="3 6" id="KW-0863">Zinc-finger</keyword>
<dbReference type="Pfam" id="PF23209">
    <property type="entry name" value="IDM1_C"/>
    <property type="match status" value="1"/>
</dbReference>
<keyword evidence="4" id="KW-0862">Zinc</keyword>
<dbReference type="InterPro" id="IPR014002">
    <property type="entry name" value="Agenet_dom_plant"/>
</dbReference>
<dbReference type="InterPro" id="IPR056511">
    <property type="entry name" value="IDM1_C"/>
</dbReference>